<evidence type="ECO:0000256" key="1">
    <source>
        <dbReference type="SAM" id="Phobius"/>
    </source>
</evidence>
<dbReference type="Proteomes" id="UP000828390">
    <property type="component" value="Unassembled WGS sequence"/>
</dbReference>
<reference evidence="2" key="1">
    <citation type="journal article" date="2019" name="bioRxiv">
        <title>The Genome of the Zebra Mussel, Dreissena polymorpha: A Resource for Invasive Species Research.</title>
        <authorList>
            <person name="McCartney M.A."/>
            <person name="Auch B."/>
            <person name="Kono T."/>
            <person name="Mallez S."/>
            <person name="Zhang Y."/>
            <person name="Obille A."/>
            <person name="Becker A."/>
            <person name="Abrahante J.E."/>
            <person name="Garbe J."/>
            <person name="Badalamenti J.P."/>
            <person name="Herman A."/>
            <person name="Mangelson H."/>
            <person name="Liachko I."/>
            <person name="Sullivan S."/>
            <person name="Sone E.D."/>
            <person name="Koren S."/>
            <person name="Silverstein K.A.T."/>
            <person name="Beckman K.B."/>
            <person name="Gohl D.M."/>
        </authorList>
    </citation>
    <scope>NUCLEOTIDE SEQUENCE</scope>
    <source>
        <strain evidence="2">Duluth1</strain>
        <tissue evidence="2">Whole animal</tissue>
    </source>
</reference>
<accession>A0A9D4HVG4</accession>
<organism evidence="2 3">
    <name type="scientific">Dreissena polymorpha</name>
    <name type="common">Zebra mussel</name>
    <name type="synonym">Mytilus polymorpha</name>
    <dbReference type="NCBI Taxonomy" id="45954"/>
    <lineage>
        <taxon>Eukaryota</taxon>
        <taxon>Metazoa</taxon>
        <taxon>Spiralia</taxon>
        <taxon>Lophotrochozoa</taxon>
        <taxon>Mollusca</taxon>
        <taxon>Bivalvia</taxon>
        <taxon>Autobranchia</taxon>
        <taxon>Heteroconchia</taxon>
        <taxon>Euheterodonta</taxon>
        <taxon>Imparidentia</taxon>
        <taxon>Neoheterodontei</taxon>
        <taxon>Myida</taxon>
        <taxon>Dreissenoidea</taxon>
        <taxon>Dreissenidae</taxon>
        <taxon>Dreissena</taxon>
    </lineage>
</organism>
<reference evidence="2" key="2">
    <citation type="submission" date="2020-11" db="EMBL/GenBank/DDBJ databases">
        <authorList>
            <person name="McCartney M.A."/>
            <person name="Auch B."/>
            <person name="Kono T."/>
            <person name="Mallez S."/>
            <person name="Becker A."/>
            <person name="Gohl D.M."/>
            <person name="Silverstein K.A.T."/>
            <person name="Koren S."/>
            <person name="Bechman K.B."/>
            <person name="Herman A."/>
            <person name="Abrahante J.E."/>
            <person name="Garbe J."/>
        </authorList>
    </citation>
    <scope>NUCLEOTIDE SEQUENCE</scope>
    <source>
        <strain evidence="2">Duluth1</strain>
        <tissue evidence="2">Whole animal</tissue>
    </source>
</reference>
<keyword evidence="1" id="KW-0472">Membrane</keyword>
<evidence type="ECO:0000313" key="2">
    <source>
        <dbReference type="EMBL" id="KAH3730843.1"/>
    </source>
</evidence>
<comment type="caution">
    <text evidence="2">The sequence shown here is derived from an EMBL/GenBank/DDBJ whole genome shotgun (WGS) entry which is preliminary data.</text>
</comment>
<sequence length="125" mass="14036">MLFCQPILIQCGFELLVYIGYTKPNIRHIKAIFPAVRRHPATIPLLDTTLMELLVHNLLILTIAAVVMVIVILTSAVLVPSLHKVAPDYLQLEENRISLKRNEQHEKKAVKAKTINGHLPSFGPI</sequence>
<keyword evidence="1" id="KW-0812">Transmembrane</keyword>
<dbReference type="AlphaFoldDB" id="A0A9D4HVG4"/>
<dbReference type="EMBL" id="JAIWYP010000012">
    <property type="protein sequence ID" value="KAH3730843.1"/>
    <property type="molecule type" value="Genomic_DNA"/>
</dbReference>
<keyword evidence="3" id="KW-1185">Reference proteome</keyword>
<evidence type="ECO:0000313" key="3">
    <source>
        <dbReference type="Proteomes" id="UP000828390"/>
    </source>
</evidence>
<proteinExistence type="predicted"/>
<protein>
    <submittedName>
        <fullName evidence="2">Uncharacterized protein</fullName>
    </submittedName>
</protein>
<gene>
    <name evidence="2" type="ORF">DPMN_056841</name>
</gene>
<keyword evidence="1" id="KW-1133">Transmembrane helix</keyword>
<feature type="transmembrane region" description="Helical" evidence="1">
    <location>
        <begin position="54"/>
        <end position="79"/>
    </location>
</feature>
<name>A0A9D4HVG4_DREPO</name>